<keyword evidence="2" id="KW-1185">Reference proteome</keyword>
<evidence type="ECO:0000313" key="2">
    <source>
        <dbReference type="Proteomes" id="UP001152561"/>
    </source>
</evidence>
<proteinExistence type="predicted"/>
<organism evidence="1 2">
    <name type="scientific">Anisodus acutangulus</name>
    <dbReference type="NCBI Taxonomy" id="402998"/>
    <lineage>
        <taxon>Eukaryota</taxon>
        <taxon>Viridiplantae</taxon>
        <taxon>Streptophyta</taxon>
        <taxon>Embryophyta</taxon>
        <taxon>Tracheophyta</taxon>
        <taxon>Spermatophyta</taxon>
        <taxon>Magnoliopsida</taxon>
        <taxon>eudicotyledons</taxon>
        <taxon>Gunneridae</taxon>
        <taxon>Pentapetalae</taxon>
        <taxon>asterids</taxon>
        <taxon>lamiids</taxon>
        <taxon>Solanales</taxon>
        <taxon>Solanaceae</taxon>
        <taxon>Solanoideae</taxon>
        <taxon>Hyoscyameae</taxon>
        <taxon>Anisodus</taxon>
    </lineage>
</organism>
<dbReference type="EMBL" id="JAJAGQ010000002">
    <property type="protein sequence ID" value="KAJ8570779.1"/>
    <property type="molecule type" value="Genomic_DNA"/>
</dbReference>
<protein>
    <submittedName>
        <fullName evidence="1">Uncharacterized protein</fullName>
    </submittedName>
</protein>
<sequence length="76" mass="8504">METPLFFRYYGYVETAHITLATQPDCTDMQFLTYMLVVNTATASAGCHHLPASGNPPKRALLRLSIELQWRTKGGT</sequence>
<reference evidence="2" key="1">
    <citation type="journal article" date="2023" name="Proc. Natl. Acad. Sci. U.S.A.">
        <title>Genomic and structural basis for evolution of tropane alkaloid biosynthesis.</title>
        <authorList>
            <person name="Wanga Y.-J."/>
            <person name="Taina T."/>
            <person name="Yua J.-Y."/>
            <person name="Lia J."/>
            <person name="Xua B."/>
            <person name="Chenc J."/>
            <person name="D'Auriad J.C."/>
            <person name="Huanga J.-P."/>
            <person name="Huanga S.-X."/>
        </authorList>
    </citation>
    <scope>NUCLEOTIDE SEQUENCE [LARGE SCALE GENOMIC DNA]</scope>
    <source>
        <strain evidence="2">cv. KIB-2019</strain>
    </source>
</reference>
<comment type="caution">
    <text evidence="1">The sequence shown here is derived from an EMBL/GenBank/DDBJ whole genome shotgun (WGS) entry which is preliminary data.</text>
</comment>
<accession>A0A9Q1RSI0</accession>
<name>A0A9Q1RSI0_9SOLA</name>
<dbReference type="AlphaFoldDB" id="A0A9Q1RSI0"/>
<gene>
    <name evidence="1" type="ORF">K7X08_037751</name>
</gene>
<dbReference type="Proteomes" id="UP001152561">
    <property type="component" value="Unassembled WGS sequence"/>
</dbReference>
<evidence type="ECO:0000313" key="1">
    <source>
        <dbReference type="EMBL" id="KAJ8570779.1"/>
    </source>
</evidence>